<dbReference type="EMBL" id="BPLQ01014313">
    <property type="protein sequence ID" value="GIY79051.1"/>
    <property type="molecule type" value="Genomic_DNA"/>
</dbReference>
<organism evidence="1 2">
    <name type="scientific">Caerostris darwini</name>
    <dbReference type="NCBI Taxonomy" id="1538125"/>
    <lineage>
        <taxon>Eukaryota</taxon>
        <taxon>Metazoa</taxon>
        <taxon>Ecdysozoa</taxon>
        <taxon>Arthropoda</taxon>
        <taxon>Chelicerata</taxon>
        <taxon>Arachnida</taxon>
        <taxon>Araneae</taxon>
        <taxon>Araneomorphae</taxon>
        <taxon>Entelegynae</taxon>
        <taxon>Araneoidea</taxon>
        <taxon>Araneidae</taxon>
        <taxon>Caerostris</taxon>
    </lineage>
</organism>
<sequence>MWEEGGYGTKILCYLYQTEESIEDERENATKHLKRSAERSFVEDMLVDSTVLVKGVHCSSLGSSIPPSPFLRSGYCEDLGGTRFARNSSCPIFEEKISRKDEYSQKYLRYRFQRKCLLVK</sequence>
<reference evidence="1 2" key="1">
    <citation type="submission" date="2021-06" db="EMBL/GenBank/DDBJ databases">
        <title>Caerostris darwini draft genome.</title>
        <authorList>
            <person name="Kono N."/>
            <person name="Arakawa K."/>
        </authorList>
    </citation>
    <scope>NUCLEOTIDE SEQUENCE [LARGE SCALE GENOMIC DNA]</scope>
</reference>
<gene>
    <name evidence="1" type="ORF">CDAR_505751</name>
</gene>
<dbReference type="Proteomes" id="UP001054837">
    <property type="component" value="Unassembled WGS sequence"/>
</dbReference>
<proteinExistence type="predicted"/>
<evidence type="ECO:0000313" key="2">
    <source>
        <dbReference type="Proteomes" id="UP001054837"/>
    </source>
</evidence>
<keyword evidence="2" id="KW-1185">Reference proteome</keyword>
<name>A0AAV4WAQ4_9ARAC</name>
<dbReference type="AlphaFoldDB" id="A0AAV4WAQ4"/>
<protein>
    <submittedName>
        <fullName evidence="1">Uncharacterized protein</fullName>
    </submittedName>
</protein>
<accession>A0AAV4WAQ4</accession>
<evidence type="ECO:0000313" key="1">
    <source>
        <dbReference type="EMBL" id="GIY79051.1"/>
    </source>
</evidence>
<comment type="caution">
    <text evidence="1">The sequence shown here is derived from an EMBL/GenBank/DDBJ whole genome shotgun (WGS) entry which is preliminary data.</text>
</comment>